<proteinExistence type="inferred from homology"/>
<organism evidence="6 7">
    <name type="scientific">Trichoderma aggressivum f. europaeum</name>
    <dbReference type="NCBI Taxonomy" id="173218"/>
    <lineage>
        <taxon>Eukaryota</taxon>
        <taxon>Fungi</taxon>
        <taxon>Dikarya</taxon>
        <taxon>Ascomycota</taxon>
        <taxon>Pezizomycotina</taxon>
        <taxon>Sordariomycetes</taxon>
        <taxon>Hypocreomycetidae</taxon>
        <taxon>Hypocreales</taxon>
        <taxon>Hypocreaceae</taxon>
        <taxon>Trichoderma</taxon>
    </lineage>
</organism>
<keyword evidence="4" id="KW-0732">Signal</keyword>
<protein>
    <recommendedName>
        <fullName evidence="5">LysM domain-containing protein</fullName>
    </recommendedName>
</protein>
<dbReference type="AlphaFoldDB" id="A0AAE1IKY3"/>
<accession>A0AAE1IKY3</accession>
<dbReference type="RefSeq" id="XP_062760060.1">
    <property type="nucleotide sequence ID" value="XM_062901784.1"/>
</dbReference>
<gene>
    <name evidence="6" type="ORF">Triagg1_836</name>
</gene>
<dbReference type="EMBL" id="JAWRVG010000002">
    <property type="protein sequence ID" value="KAK4084356.1"/>
    <property type="molecule type" value="Genomic_DNA"/>
</dbReference>
<reference evidence="6" key="1">
    <citation type="submission" date="2023-11" db="EMBL/GenBank/DDBJ databases">
        <title>The genome sequences of three competitors of mushroom-forming fungi.</title>
        <authorList>
            <person name="Beijen E."/>
            <person name="Ohm R.A."/>
        </authorList>
    </citation>
    <scope>NUCLEOTIDE SEQUENCE</scope>
    <source>
        <strain evidence="6">CBS 100526</strain>
    </source>
</reference>
<dbReference type="InterPro" id="IPR018392">
    <property type="entry name" value="LysM"/>
</dbReference>
<evidence type="ECO:0000256" key="3">
    <source>
        <dbReference type="ARBA" id="ARBA00044955"/>
    </source>
</evidence>
<keyword evidence="2" id="KW-0843">Virulence</keyword>
<evidence type="ECO:0000256" key="1">
    <source>
        <dbReference type="ARBA" id="ARBA00022669"/>
    </source>
</evidence>
<comment type="caution">
    <text evidence="6">The sequence shown here is derived from an EMBL/GenBank/DDBJ whole genome shotgun (WGS) entry which is preliminary data.</text>
</comment>
<feature type="domain" description="LysM" evidence="5">
    <location>
        <begin position="143"/>
        <end position="188"/>
    </location>
</feature>
<dbReference type="SUPFAM" id="SSF54106">
    <property type="entry name" value="LysM domain"/>
    <property type="match status" value="1"/>
</dbReference>
<dbReference type="GO" id="GO:0008061">
    <property type="term" value="F:chitin binding"/>
    <property type="evidence" value="ECO:0007669"/>
    <property type="project" value="UniProtKB-KW"/>
</dbReference>
<dbReference type="InterPro" id="IPR052210">
    <property type="entry name" value="LysM1-like"/>
</dbReference>
<keyword evidence="1" id="KW-0147">Chitin-binding</keyword>
<dbReference type="PANTHER" id="PTHR34997:SF1">
    <property type="entry name" value="PEPTIDOGLYCAN-BINDING LYSIN DOMAIN"/>
    <property type="match status" value="1"/>
</dbReference>
<name>A0AAE1IKY3_9HYPO</name>
<comment type="similarity">
    <text evidence="3">Belongs to the secreted LysM effector family.</text>
</comment>
<evidence type="ECO:0000256" key="2">
    <source>
        <dbReference type="ARBA" id="ARBA00023026"/>
    </source>
</evidence>
<dbReference type="InterPro" id="IPR036779">
    <property type="entry name" value="LysM_dom_sf"/>
</dbReference>
<keyword evidence="7" id="KW-1185">Reference proteome</keyword>
<evidence type="ECO:0000256" key="4">
    <source>
        <dbReference type="SAM" id="SignalP"/>
    </source>
</evidence>
<feature type="signal peptide" evidence="4">
    <location>
        <begin position="1"/>
        <end position="22"/>
    </location>
</feature>
<evidence type="ECO:0000259" key="5">
    <source>
        <dbReference type="PROSITE" id="PS51782"/>
    </source>
</evidence>
<dbReference type="Proteomes" id="UP001273209">
    <property type="component" value="Unassembled WGS sequence"/>
</dbReference>
<dbReference type="GeneID" id="87923102"/>
<dbReference type="PANTHER" id="PTHR34997">
    <property type="entry name" value="AM15"/>
    <property type="match status" value="1"/>
</dbReference>
<evidence type="ECO:0000313" key="7">
    <source>
        <dbReference type="Proteomes" id="UP001273209"/>
    </source>
</evidence>
<dbReference type="PROSITE" id="PS51782">
    <property type="entry name" value="LYSM"/>
    <property type="match status" value="1"/>
</dbReference>
<dbReference type="CDD" id="cd00118">
    <property type="entry name" value="LysM"/>
    <property type="match status" value="1"/>
</dbReference>
<dbReference type="Gene3D" id="3.10.350.10">
    <property type="entry name" value="LysM domain"/>
    <property type="match status" value="2"/>
</dbReference>
<evidence type="ECO:0000313" key="6">
    <source>
        <dbReference type="EMBL" id="KAK4084356.1"/>
    </source>
</evidence>
<sequence>MLAPTFLKAGLLLLSQLHLTWALVPRATGLIANCAQQTTATDGNTCDSFGGFGLSRDAFKALNPKINEKCTNLIAGELYCVKVSATSSSSIATSAKTTPTTATVMTTMTTMTTVTKTTATSSADNSVPTSLHLHPGYVENCKDHERVQSGDTCYKIATRKGTTPEMIMKLNSVGTQCEKLFLGYDVCSMEAASEASKWRPIKTMSKALEEPTILDSC</sequence>
<dbReference type="Pfam" id="PF01476">
    <property type="entry name" value="LysM"/>
    <property type="match status" value="1"/>
</dbReference>
<feature type="chain" id="PRO_5042213816" description="LysM domain-containing protein" evidence="4">
    <location>
        <begin position="23"/>
        <end position="217"/>
    </location>
</feature>